<feature type="non-terminal residue" evidence="1">
    <location>
        <position position="51"/>
    </location>
</feature>
<dbReference type="AlphaFoldDB" id="A0A5P1E844"/>
<reference evidence="2" key="1">
    <citation type="journal article" date="2017" name="Nat. Commun.">
        <title>The asparagus genome sheds light on the origin and evolution of a young Y chromosome.</title>
        <authorList>
            <person name="Harkess A."/>
            <person name="Zhou J."/>
            <person name="Xu C."/>
            <person name="Bowers J.E."/>
            <person name="Van der Hulst R."/>
            <person name="Ayyampalayam S."/>
            <person name="Mercati F."/>
            <person name="Riccardi P."/>
            <person name="McKain M.R."/>
            <person name="Kakrana A."/>
            <person name="Tang H."/>
            <person name="Ray J."/>
            <person name="Groenendijk J."/>
            <person name="Arikit S."/>
            <person name="Mathioni S.M."/>
            <person name="Nakano M."/>
            <person name="Shan H."/>
            <person name="Telgmann-Rauber A."/>
            <person name="Kanno A."/>
            <person name="Yue Z."/>
            <person name="Chen H."/>
            <person name="Li W."/>
            <person name="Chen Y."/>
            <person name="Xu X."/>
            <person name="Zhang Y."/>
            <person name="Luo S."/>
            <person name="Chen H."/>
            <person name="Gao J."/>
            <person name="Mao Z."/>
            <person name="Pires J.C."/>
            <person name="Luo M."/>
            <person name="Kudrna D."/>
            <person name="Wing R.A."/>
            <person name="Meyers B.C."/>
            <person name="Yi K."/>
            <person name="Kong H."/>
            <person name="Lavrijsen P."/>
            <person name="Sunseri F."/>
            <person name="Falavigna A."/>
            <person name="Ye Y."/>
            <person name="Leebens-Mack J.H."/>
            <person name="Chen G."/>
        </authorList>
    </citation>
    <scope>NUCLEOTIDE SEQUENCE [LARGE SCALE GENOMIC DNA]</scope>
    <source>
        <strain evidence="2">cv. DH0086</strain>
    </source>
</reference>
<dbReference type="Gramene" id="ONK58183">
    <property type="protein sequence ID" value="ONK58183"/>
    <property type="gene ID" value="A4U43_C09F9190"/>
</dbReference>
<name>A0A5P1E844_ASPOF</name>
<protein>
    <submittedName>
        <fullName evidence="1">Uncharacterized protein</fullName>
    </submittedName>
</protein>
<sequence>QFKLRIQMDGKGDDATWRLLVKKVAVARVMCSLARRKRPQELRNLRAKSYG</sequence>
<keyword evidence="2" id="KW-1185">Reference proteome</keyword>
<evidence type="ECO:0000313" key="2">
    <source>
        <dbReference type="Proteomes" id="UP000243459"/>
    </source>
</evidence>
<accession>A0A5P1E844</accession>
<organism evidence="1 2">
    <name type="scientific">Asparagus officinalis</name>
    <name type="common">Garden asparagus</name>
    <dbReference type="NCBI Taxonomy" id="4686"/>
    <lineage>
        <taxon>Eukaryota</taxon>
        <taxon>Viridiplantae</taxon>
        <taxon>Streptophyta</taxon>
        <taxon>Embryophyta</taxon>
        <taxon>Tracheophyta</taxon>
        <taxon>Spermatophyta</taxon>
        <taxon>Magnoliopsida</taxon>
        <taxon>Liliopsida</taxon>
        <taxon>Asparagales</taxon>
        <taxon>Asparagaceae</taxon>
        <taxon>Asparagoideae</taxon>
        <taxon>Asparagus</taxon>
    </lineage>
</organism>
<dbReference type="Proteomes" id="UP000243459">
    <property type="component" value="Chromosome 9"/>
</dbReference>
<feature type="non-terminal residue" evidence="1">
    <location>
        <position position="1"/>
    </location>
</feature>
<dbReference type="EMBL" id="CM007389">
    <property type="protein sequence ID" value="ONK58183.1"/>
    <property type="molecule type" value="Genomic_DNA"/>
</dbReference>
<evidence type="ECO:0000313" key="1">
    <source>
        <dbReference type="EMBL" id="ONK58183.1"/>
    </source>
</evidence>
<proteinExistence type="predicted"/>
<gene>
    <name evidence="1" type="ORF">A4U43_C09F9190</name>
</gene>